<dbReference type="Proteomes" id="UP001215598">
    <property type="component" value="Unassembled WGS sequence"/>
</dbReference>
<gene>
    <name evidence="2" type="ORF">B0H16DRAFT_1470689</name>
</gene>
<keyword evidence="3" id="KW-1185">Reference proteome</keyword>
<sequence>MFSITSCIVLLILLSGPCTSASCTNSLPYPGIFEENRNNYYALQMGYCSVVAAKPERPKQPDLVKGHRRGVSKDKLRQICKGQRIVRREKLLLARPDEHRLMALIRTPLALVVRIYTDMNQFRIGKLRELKVGETNPKTGETDFVSSITPLILMEWGLVTIEEGRIRDAVGDTQRQWGKSELKMRRNGNLAAASDVGIRRVPRVKWERTSNLPPGLCQSGFPSPQ</sequence>
<accession>A0AAD7HTR5</accession>
<evidence type="ECO:0000313" key="2">
    <source>
        <dbReference type="EMBL" id="KAJ7728098.1"/>
    </source>
</evidence>
<name>A0AAD7HTR5_9AGAR</name>
<feature type="signal peptide" evidence="1">
    <location>
        <begin position="1"/>
        <end position="21"/>
    </location>
</feature>
<protein>
    <submittedName>
        <fullName evidence="2">Uncharacterized protein</fullName>
    </submittedName>
</protein>
<keyword evidence="1" id="KW-0732">Signal</keyword>
<organism evidence="2 3">
    <name type="scientific">Mycena metata</name>
    <dbReference type="NCBI Taxonomy" id="1033252"/>
    <lineage>
        <taxon>Eukaryota</taxon>
        <taxon>Fungi</taxon>
        <taxon>Dikarya</taxon>
        <taxon>Basidiomycota</taxon>
        <taxon>Agaricomycotina</taxon>
        <taxon>Agaricomycetes</taxon>
        <taxon>Agaricomycetidae</taxon>
        <taxon>Agaricales</taxon>
        <taxon>Marasmiineae</taxon>
        <taxon>Mycenaceae</taxon>
        <taxon>Mycena</taxon>
    </lineage>
</organism>
<evidence type="ECO:0000256" key="1">
    <source>
        <dbReference type="SAM" id="SignalP"/>
    </source>
</evidence>
<feature type="chain" id="PRO_5042175886" evidence="1">
    <location>
        <begin position="22"/>
        <end position="225"/>
    </location>
</feature>
<proteinExistence type="predicted"/>
<dbReference type="EMBL" id="JARKIB010000175">
    <property type="protein sequence ID" value="KAJ7728098.1"/>
    <property type="molecule type" value="Genomic_DNA"/>
</dbReference>
<evidence type="ECO:0000313" key="3">
    <source>
        <dbReference type="Proteomes" id="UP001215598"/>
    </source>
</evidence>
<dbReference type="AlphaFoldDB" id="A0AAD7HTR5"/>
<reference evidence="2" key="1">
    <citation type="submission" date="2023-03" db="EMBL/GenBank/DDBJ databases">
        <title>Massive genome expansion in bonnet fungi (Mycena s.s.) driven by repeated elements and novel gene families across ecological guilds.</title>
        <authorList>
            <consortium name="Lawrence Berkeley National Laboratory"/>
            <person name="Harder C.B."/>
            <person name="Miyauchi S."/>
            <person name="Viragh M."/>
            <person name="Kuo A."/>
            <person name="Thoen E."/>
            <person name="Andreopoulos B."/>
            <person name="Lu D."/>
            <person name="Skrede I."/>
            <person name="Drula E."/>
            <person name="Henrissat B."/>
            <person name="Morin E."/>
            <person name="Kohler A."/>
            <person name="Barry K."/>
            <person name="LaButti K."/>
            <person name="Morin E."/>
            <person name="Salamov A."/>
            <person name="Lipzen A."/>
            <person name="Mereny Z."/>
            <person name="Hegedus B."/>
            <person name="Baldrian P."/>
            <person name="Stursova M."/>
            <person name="Weitz H."/>
            <person name="Taylor A."/>
            <person name="Grigoriev I.V."/>
            <person name="Nagy L.G."/>
            <person name="Martin F."/>
            <person name="Kauserud H."/>
        </authorList>
    </citation>
    <scope>NUCLEOTIDE SEQUENCE</scope>
    <source>
        <strain evidence="2">CBHHK182m</strain>
    </source>
</reference>
<comment type="caution">
    <text evidence="2">The sequence shown here is derived from an EMBL/GenBank/DDBJ whole genome shotgun (WGS) entry which is preliminary data.</text>
</comment>